<evidence type="ECO:0000313" key="1">
    <source>
        <dbReference type="EMBL" id="KAG0425444.1"/>
    </source>
</evidence>
<comment type="caution">
    <text evidence="1">The sequence shown here is derived from an EMBL/GenBank/DDBJ whole genome shotgun (WGS) entry which is preliminary data.</text>
</comment>
<proteinExistence type="predicted"/>
<gene>
    <name evidence="1" type="ORF">HPB47_027389</name>
</gene>
<keyword evidence="2" id="KW-1185">Reference proteome</keyword>
<dbReference type="Proteomes" id="UP000805193">
    <property type="component" value="Unassembled WGS sequence"/>
</dbReference>
<accession>A0AC60PVZ6</accession>
<dbReference type="EMBL" id="JABSTQ010009845">
    <property type="protein sequence ID" value="KAG0425444.1"/>
    <property type="molecule type" value="Genomic_DNA"/>
</dbReference>
<sequence>MAAVAEVMAETSGLKVFESVKSAASSAPEEDDDELEALRSAALLSMKAKTKATSGSPNLSEVRDRPGIYPNYSRYQHAKRTPALGKQYPRGQHTRSNLIVIQPVPLDGSEPRRNPSETCHNSGAFRAIEPPRLSLPQDRWCPQLKEGTPAPQKSDTSKRKVSGKFSHFESSSESEESDDDDGLLRSGSTSSSSAISLDDDSCGELNTDSNAPADEEDTVDRFDTNSNSQCASQSPICSQDRADIRSTESEAVSNENDANRHLEAPSSPAPTDNSRLQTPLEDRSPGLTISEKCGVESVHRDDRPGESEGRTDVSALSRCSQTTPEICRQENASRIEADDKRDEDESPPKSRGCGTDNGVSLTTECGAHRREVERRVNIVAESVAQAERRATPISWEKRAEGDKHEASRVPVEGNGPPPSASNLLEARRRKFELNAPVCPTGGKIVLLKGPKCTDQTAQLENPPPPPLHEARSRSRSGSVSPPLLRSVLSVVKVTSREPSPLSQPAAVAERKRHRRAGGGRTVEVIMPDIGDESSDAGEITASSAKLPVHLRLGEAPSAVCTSKKKKSKRKRSSRDLPGGAKRKRTKASLDHGPRQREQRWRRKGSVHACQRSSGIKQRRQIGEA</sequence>
<evidence type="ECO:0000313" key="2">
    <source>
        <dbReference type="Proteomes" id="UP000805193"/>
    </source>
</evidence>
<protein>
    <submittedName>
        <fullName evidence="1">Uncharacterized protein</fullName>
    </submittedName>
</protein>
<reference evidence="1 2" key="1">
    <citation type="journal article" date="2020" name="Cell">
        <title>Large-Scale Comparative Analyses of Tick Genomes Elucidate Their Genetic Diversity and Vector Capacities.</title>
        <authorList>
            <consortium name="Tick Genome and Microbiome Consortium (TIGMIC)"/>
            <person name="Jia N."/>
            <person name="Wang J."/>
            <person name="Shi W."/>
            <person name="Du L."/>
            <person name="Sun Y."/>
            <person name="Zhan W."/>
            <person name="Jiang J.F."/>
            <person name="Wang Q."/>
            <person name="Zhang B."/>
            <person name="Ji P."/>
            <person name="Bell-Sakyi L."/>
            <person name="Cui X.M."/>
            <person name="Yuan T.T."/>
            <person name="Jiang B.G."/>
            <person name="Yang W.F."/>
            <person name="Lam T.T."/>
            <person name="Chang Q.C."/>
            <person name="Ding S.J."/>
            <person name="Wang X.J."/>
            <person name="Zhu J.G."/>
            <person name="Ruan X.D."/>
            <person name="Zhao L."/>
            <person name="Wei J.T."/>
            <person name="Ye R.Z."/>
            <person name="Que T.C."/>
            <person name="Du C.H."/>
            <person name="Zhou Y.H."/>
            <person name="Cheng J.X."/>
            <person name="Dai P.F."/>
            <person name="Guo W.B."/>
            <person name="Han X.H."/>
            <person name="Huang E.J."/>
            <person name="Li L.F."/>
            <person name="Wei W."/>
            <person name="Gao Y.C."/>
            <person name="Liu J.Z."/>
            <person name="Shao H.Z."/>
            <person name="Wang X."/>
            <person name="Wang C.C."/>
            <person name="Yang T.C."/>
            <person name="Huo Q.B."/>
            <person name="Li W."/>
            <person name="Chen H.Y."/>
            <person name="Chen S.E."/>
            <person name="Zhou L.G."/>
            <person name="Ni X.B."/>
            <person name="Tian J.H."/>
            <person name="Sheng Y."/>
            <person name="Liu T."/>
            <person name="Pan Y.S."/>
            <person name="Xia L.Y."/>
            <person name="Li J."/>
            <person name="Zhao F."/>
            <person name="Cao W.C."/>
        </authorList>
    </citation>
    <scope>NUCLEOTIDE SEQUENCE [LARGE SCALE GENOMIC DNA]</scope>
    <source>
        <strain evidence="1">Iper-2018</strain>
    </source>
</reference>
<organism evidence="1 2">
    <name type="scientific">Ixodes persulcatus</name>
    <name type="common">Taiga tick</name>
    <dbReference type="NCBI Taxonomy" id="34615"/>
    <lineage>
        <taxon>Eukaryota</taxon>
        <taxon>Metazoa</taxon>
        <taxon>Ecdysozoa</taxon>
        <taxon>Arthropoda</taxon>
        <taxon>Chelicerata</taxon>
        <taxon>Arachnida</taxon>
        <taxon>Acari</taxon>
        <taxon>Parasitiformes</taxon>
        <taxon>Ixodida</taxon>
        <taxon>Ixodoidea</taxon>
        <taxon>Ixodidae</taxon>
        <taxon>Ixodinae</taxon>
        <taxon>Ixodes</taxon>
    </lineage>
</organism>
<name>A0AC60PVZ6_IXOPE</name>